<accession>A0ABW8TBZ2</accession>
<protein>
    <recommendedName>
        <fullName evidence="2">UPF0102 protein ACJDT4_05505</fullName>
    </recommendedName>
</protein>
<organism evidence="3 4">
    <name type="scientific">Clostridium neuense</name>
    <dbReference type="NCBI Taxonomy" id="1728934"/>
    <lineage>
        <taxon>Bacteria</taxon>
        <taxon>Bacillati</taxon>
        <taxon>Bacillota</taxon>
        <taxon>Clostridia</taxon>
        <taxon>Eubacteriales</taxon>
        <taxon>Clostridiaceae</taxon>
        <taxon>Clostridium</taxon>
    </lineage>
</organism>
<dbReference type="CDD" id="cd20736">
    <property type="entry name" value="PoNe_Nuclease"/>
    <property type="match status" value="1"/>
</dbReference>
<comment type="caution">
    <text evidence="3">The sequence shown here is derived from an EMBL/GenBank/DDBJ whole genome shotgun (WGS) entry which is preliminary data.</text>
</comment>
<dbReference type="InterPro" id="IPR011335">
    <property type="entry name" value="Restrct_endonuc-II-like"/>
</dbReference>
<dbReference type="Pfam" id="PF02021">
    <property type="entry name" value="UPF0102"/>
    <property type="match status" value="1"/>
</dbReference>
<dbReference type="PANTHER" id="PTHR34039">
    <property type="entry name" value="UPF0102 PROTEIN YRAN"/>
    <property type="match status" value="1"/>
</dbReference>
<evidence type="ECO:0000313" key="4">
    <source>
        <dbReference type="Proteomes" id="UP001623592"/>
    </source>
</evidence>
<evidence type="ECO:0000256" key="2">
    <source>
        <dbReference type="HAMAP-Rule" id="MF_00048"/>
    </source>
</evidence>
<reference evidence="3 4" key="1">
    <citation type="submission" date="2024-11" db="EMBL/GenBank/DDBJ databases">
        <authorList>
            <person name="Heng Y.C."/>
            <person name="Lim A.C.H."/>
            <person name="Lee J.K.Y."/>
            <person name="Kittelmann S."/>
        </authorList>
    </citation>
    <scope>NUCLEOTIDE SEQUENCE [LARGE SCALE GENOMIC DNA]</scope>
    <source>
        <strain evidence="3 4">WILCCON 0114</strain>
    </source>
</reference>
<dbReference type="NCBIfam" id="TIGR00252">
    <property type="entry name" value="YraN family protein"/>
    <property type="match status" value="1"/>
</dbReference>
<dbReference type="RefSeq" id="WP_406786540.1">
    <property type="nucleotide sequence ID" value="NZ_JBJIAA010000004.1"/>
</dbReference>
<gene>
    <name evidence="3" type="ORF">ACJDT4_05505</name>
</gene>
<dbReference type="HAMAP" id="MF_00048">
    <property type="entry name" value="UPF0102"/>
    <property type="match status" value="1"/>
</dbReference>
<dbReference type="NCBIfam" id="NF009150">
    <property type="entry name" value="PRK12497.1-3"/>
    <property type="match status" value="1"/>
</dbReference>
<dbReference type="EMBL" id="JBJIAA010000004">
    <property type="protein sequence ID" value="MFL0249871.1"/>
    <property type="molecule type" value="Genomic_DNA"/>
</dbReference>
<evidence type="ECO:0000313" key="3">
    <source>
        <dbReference type="EMBL" id="MFL0249871.1"/>
    </source>
</evidence>
<dbReference type="Gene3D" id="3.40.1350.10">
    <property type="match status" value="1"/>
</dbReference>
<dbReference type="NCBIfam" id="NF009154">
    <property type="entry name" value="PRK12497.3-3"/>
    <property type="match status" value="1"/>
</dbReference>
<dbReference type="SUPFAM" id="SSF52980">
    <property type="entry name" value="Restriction endonuclease-like"/>
    <property type="match status" value="1"/>
</dbReference>
<keyword evidence="4" id="KW-1185">Reference proteome</keyword>
<proteinExistence type="inferred from homology"/>
<dbReference type="Proteomes" id="UP001623592">
    <property type="component" value="Unassembled WGS sequence"/>
</dbReference>
<dbReference type="InterPro" id="IPR003509">
    <property type="entry name" value="UPF0102_YraN-like"/>
</dbReference>
<sequence length="122" mass="14474">MYRKNKIIGNYGEDLANEHLKKLGYTILDRNFKCKIGEIDIIAQKHNTVAFIEVKSRYNVLYGKPCEAVNFTKKLKIYKAAKFFITKNNLMNFDFRFDVIEITFNYNNNKQLINYIENAFQI</sequence>
<comment type="similarity">
    <text evidence="1 2">Belongs to the UPF0102 family.</text>
</comment>
<dbReference type="InterPro" id="IPR011856">
    <property type="entry name" value="tRNA_endonuc-like_dom_sf"/>
</dbReference>
<name>A0ABW8TBZ2_9CLOT</name>
<dbReference type="PANTHER" id="PTHR34039:SF1">
    <property type="entry name" value="UPF0102 PROTEIN YRAN"/>
    <property type="match status" value="1"/>
</dbReference>
<evidence type="ECO:0000256" key="1">
    <source>
        <dbReference type="ARBA" id="ARBA00006738"/>
    </source>
</evidence>